<comment type="caution">
    <text evidence="4">The sequence shown here is derived from an EMBL/GenBank/DDBJ whole genome shotgun (WGS) entry which is preliminary data.</text>
</comment>
<keyword evidence="1" id="KW-1133">Transmembrane helix</keyword>
<dbReference type="InterPro" id="IPR025110">
    <property type="entry name" value="AMP-bd_C"/>
</dbReference>
<dbReference type="InterPro" id="IPR045851">
    <property type="entry name" value="AMP-bd_C_sf"/>
</dbReference>
<accession>A0ABN8RH15</accession>
<dbReference type="PANTHER" id="PTHR24096">
    <property type="entry name" value="LONG-CHAIN-FATTY-ACID--COA LIGASE"/>
    <property type="match status" value="1"/>
</dbReference>
<dbReference type="PROSITE" id="PS00455">
    <property type="entry name" value="AMP_BINDING"/>
    <property type="match status" value="2"/>
</dbReference>
<dbReference type="Pfam" id="PF13193">
    <property type="entry name" value="AMP-binding_C"/>
    <property type="match status" value="3"/>
</dbReference>
<proteinExistence type="predicted"/>
<evidence type="ECO:0008006" key="6">
    <source>
        <dbReference type="Google" id="ProtNLM"/>
    </source>
</evidence>
<name>A0ABN8RH15_9CNID</name>
<sequence length="1216" mass="134764">ISSGYLNNPEATSQTIDSDGWLHTGDIGHYDEDEYFFVVDRLKELIKYKGFQVPPAELENLLISHPAILDAGVIGVPDPRAGELPKAFVVRKPDESITEEEIEKFVDERVAPHKALRGGVQFIDQIPRALSGKILRRQLKEMSKAQMETLEDRVKEEGANVLKSKHPDVEIPDNLSWTEFVFQHFDEYGDRDAITDSVTSRSYSFQQVKDLSRRCASALNKRGFKKGDVFALFLPNVPQFPVVYFGVLQAGGVVTSANPLFTTEELAKQLKQADAKWILTVPQLVHRAKEAMGELGRENVFVVGDVDGCESVSVLLKDDGSSVPEVTINPKEDAAVIPFSSGTTGHPKGVVLTHYNLIACGTIMRAKGFLSFDETTVLLAFLPFFHSFGMVANMSMGLHSGSSLVTMPRFEREKFLKALQRFEVTHLSVVPPVALMLAKHPDVDNFDLSYLTEITCGAAPLGQELSKALMDRLPLLGSVRQGYGMTELSPVCHMTPAGNDKHGSVGVLLPNLRCKVVEVETGEALGPGQDGEICVKGPTVMKGYLNNPEATAQTIDSDGWLHTGDIGHYDQDEHFFIVDRVKELIKYKGYQVPPAELEALLISHPDIEDAAVIGVPDIESGELPRAFVVRKANATLTEDDVQTFVEENVAPYKKLRGGVEFIDEIPKSLSGKILRRELRDKVKELAKVEKPMNTNRIRDVMELRSKYPDFHIPDNVSWAQIVYQDFDKYGEKTAIVEAISGRSYSYHHLKILTQRFSSALVRRGFKKGDVLAMYLPNVLEYPIIFYGVAFIGGIATTINPLYTFEELAHQLRKSAAKYLVTIPPLVENAKNAAATEGIRSVFVLGEAPPGCESLSALFSDDGTAFPEHVDINPKEDVVALPFSSGTTGVSKGVMLTHYNLISAMTVILNADVFPDREKTILLTLLPFYHIYALMVMLGAALRIGSKQVLLSRFEPNSFLKAIQDYKITDVPIVPPLVLFLAKHPLVDKFDLSSMGRVSSGAAPLGKELEIAMLKRLPKVQRLQQGTWQLVNSAFVFIYFPSRPLILTIHVFVRVSSVDSLRSMLLLRSVGYLGNPEATAQTIDSDGWLHTGDIGHYDEDEYFFIVDRLKELIKYKGSQVPPAELEALLISHPKIDDVAVIGVPDLEAGELPKAFVVRRGNVTSEEIMEFVAKKALPHKKLRGGVEFVDQIPKSASGKILRRLLRNQEKQKHTKASL</sequence>
<dbReference type="SUPFAM" id="SSF56801">
    <property type="entry name" value="Acetyl-CoA synthetase-like"/>
    <property type="match status" value="3"/>
</dbReference>
<feature type="domain" description="AMP-binding enzyme C-terminal" evidence="3">
    <location>
        <begin position="1123"/>
        <end position="1197"/>
    </location>
</feature>
<dbReference type="Proteomes" id="UP001159427">
    <property type="component" value="Unassembled WGS sequence"/>
</dbReference>
<dbReference type="InterPro" id="IPR000873">
    <property type="entry name" value="AMP-dep_synth/lig_dom"/>
</dbReference>
<feature type="domain" description="AMP-binding enzyme C-terminal" evidence="3">
    <location>
        <begin position="596"/>
        <end position="672"/>
    </location>
</feature>
<dbReference type="Gene3D" id="3.30.300.30">
    <property type="match status" value="3"/>
</dbReference>
<organism evidence="4 5">
    <name type="scientific">Porites evermanni</name>
    <dbReference type="NCBI Taxonomy" id="104178"/>
    <lineage>
        <taxon>Eukaryota</taxon>
        <taxon>Metazoa</taxon>
        <taxon>Cnidaria</taxon>
        <taxon>Anthozoa</taxon>
        <taxon>Hexacorallia</taxon>
        <taxon>Scleractinia</taxon>
        <taxon>Fungiina</taxon>
        <taxon>Poritidae</taxon>
        <taxon>Porites</taxon>
    </lineage>
</organism>
<feature type="domain" description="AMP-binding enzyme C-terminal" evidence="3">
    <location>
        <begin position="57"/>
        <end position="133"/>
    </location>
</feature>
<feature type="domain" description="AMP-dependent synthetase/ligase" evidence="2">
    <location>
        <begin position="727"/>
        <end position="1028"/>
    </location>
</feature>
<reference evidence="4 5" key="1">
    <citation type="submission" date="2022-05" db="EMBL/GenBank/DDBJ databases">
        <authorList>
            <consortium name="Genoscope - CEA"/>
            <person name="William W."/>
        </authorList>
    </citation>
    <scope>NUCLEOTIDE SEQUENCE [LARGE SCALE GENOMIC DNA]</scope>
</reference>
<keyword evidence="5" id="KW-1185">Reference proteome</keyword>
<feature type="transmembrane region" description="Helical" evidence="1">
    <location>
        <begin position="783"/>
        <end position="804"/>
    </location>
</feature>
<protein>
    <recommendedName>
        <fullName evidence="6">4-coumarate--CoA ligase</fullName>
    </recommendedName>
</protein>
<keyword evidence="1" id="KW-0812">Transmembrane</keyword>
<dbReference type="Pfam" id="PF00501">
    <property type="entry name" value="AMP-binding"/>
    <property type="match status" value="2"/>
</dbReference>
<gene>
    <name evidence="4" type="ORF">PEVE_00011919</name>
</gene>
<evidence type="ECO:0000256" key="1">
    <source>
        <dbReference type="SAM" id="Phobius"/>
    </source>
</evidence>
<dbReference type="InterPro" id="IPR020845">
    <property type="entry name" value="AMP-binding_CS"/>
</dbReference>
<feature type="domain" description="AMP-dependent synthetase/ligase" evidence="2">
    <location>
        <begin position="184"/>
        <end position="545"/>
    </location>
</feature>
<evidence type="ECO:0000259" key="2">
    <source>
        <dbReference type="Pfam" id="PF00501"/>
    </source>
</evidence>
<evidence type="ECO:0000313" key="5">
    <source>
        <dbReference type="Proteomes" id="UP001159427"/>
    </source>
</evidence>
<evidence type="ECO:0000313" key="4">
    <source>
        <dbReference type="EMBL" id="CAH3178699.1"/>
    </source>
</evidence>
<feature type="non-terminal residue" evidence="4">
    <location>
        <position position="1"/>
    </location>
</feature>
<dbReference type="CDD" id="cd05904">
    <property type="entry name" value="4CL"/>
    <property type="match status" value="1"/>
</dbReference>
<keyword evidence="1" id="KW-0472">Membrane</keyword>
<evidence type="ECO:0000259" key="3">
    <source>
        <dbReference type="Pfam" id="PF13193"/>
    </source>
</evidence>
<dbReference type="InterPro" id="IPR042099">
    <property type="entry name" value="ANL_N_sf"/>
</dbReference>
<dbReference type="EMBL" id="CALNXI010001870">
    <property type="protein sequence ID" value="CAH3178699.1"/>
    <property type="molecule type" value="Genomic_DNA"/>
</dbReference>
<dbReference type="Gene3D" id="3.40.50.12780">
    <property type="entry name" value="N-terminal domain of ligase-like"/>
    <property type="match status" value="3"/>
</dbReference>
<dbReference type="PANTHER" id="PTHR24096:SF422">
    <property type="entry name" value="BCDNA.GH02901"/>
    <property type="match status" value="1"/>
</dbReference>
<feature type="transmembrane region" description="Helical" evidence="1">
    <location>
        <begin position="920"/>
        <end position="941"/>
    </location>
</feature>